<dbReference type="GeneID" id="54411978"/>
<evidence type="ECO:0000313" key="1">
    <source>
        <dbReference type="EMBL" id="KAF2129091.1"/>
    </source>
</evidence>
<dbReference type="RefSeq" id="XP_033523480.1">
    <property type="nucleotide sequence ID" value="XM_033671546.1"/>
</dbReference>
<dbReference type="AlphaFoldDB" id="A0A6A6AF98"/>
<protein>
    <submittedName>
        <fullName evidence="1">Uncharacterized protein</fullName>
    </submittedName>
</protein>
<accession>A0A6A6AF98</accession>
<dbReference type="Proteomes" id="UP000799771">
    <property type="component" value="Unassembled WGS sequence"/>
</dbReference>
<organism evidence="1 2">
    <name type="scientific">Dothidotthia symphoricarpi CBS 119687</name>
    <dbReference type="NCBI Taxonomy" id="1392245"/>
    <lineage>
        <taxon>Eukaryota</taxon>
        <taxon>Fungi</taxon>
        <taxon>Dikarya</taxon>
        <taxon>Ascomycota</taxon>
        <taxon>Pezizomycotina</taxon>
        <taxon>Dothideomycetes</taxon>
        <taxon>Pleosporomycetidae</taxon>
        <taxon>Pleosporales</taxon>
        <taxon>Dothidotthiaceae</taxon>
        <taxon>Dothidotthia</taxon>
    </lineage>
</organism>
<keyword evidence="2" id="KW-1185">Reference proteome</keyword>
<gene>
    <name evidence="1" type="ORF">P153DRAFT_397280</name>
</gene>
<dbReference type="OrthoDB" id="4710382at2759"/>
<dbReference type="EMBL" id="ML977507">
    <property type="protein sequence ID" value="KAF2129091.1"/>
    <property type="molecule type" value="Genomic_DNA"/>
</dbReference>
<sequence>MSRNTRLPPVDARSNSPADASSKLYDLIKGRIESDLNFRGFGNQQSVKDTILSQLQMIHQFSNFNREGVVEAHYMFWAYQNGQLLWRLKVVCDSDNPIVGSEQTPHYGYEIYFDGQKLGGAAGHVWFPANSSPRYWRLPHLRFSEEYRGKHIYQFNFPNNCRMDVAMRFFNMGDTGLSRGEVDARKESEFNWHVVDTYPKPSFGKT</sequence>
<proteinExistence type="predicted"/>
<name>A0A6A6AF98_9PLEO</name>
<reference evidence="1" key="1">
    <citation type="journal article" date="2020" name="Stud. Mycol.">
        <title>101 Dothideomycetes genomes: a test case for predicting lifestyles and emergence of pathogens.</title>
        <authorList>
            <person name="Haridas S."/>
            <person name="Albert R."/>
            <person name="Binder M."/>
            <person name="Bloem J."/>
            <person name="Labutti K."/>
            <person name="Salamov A."/>
            <person name="Andreopoulos B."/>
            <person name="Baker S."/>
            <person name="Barry K."/>
            <person name="Bills G."/>
            <person name="Bluhm B."/>
            <person name="Cannon C."/>
            <person name="Castanera R."/>
            <person name="Culley D."/>
            <person name="Daum C."/>
            <person name="Ezra D."/>
            <person name="Gonzalez J."/>
            <person name="Henrissat B."/>
            <person name="Kuo A."/>
            <person name="Liang C."/>
            <person name="Lipzen A."/>
            <person name="Lutzoni F."/>
            <person name="Magnuson J."/>
            <person name="Mondo S."/>
            <person name="Nolan M."/>
            <person name="Ohm R."/>
            <person name="Pangilinan J."/>
            <person name="Park H.-J."/>
            <person name="Ramirez L."/>
            <person name="Alfaro M."/>
            <person name="Sun H."/>
            <person name="Tritt A."/>
            <person name="Yoshinaga Y."/>
            <person name="Zwiers L.-H."/>
            <person name="Turgeon B."/>
            <person name="Goodwin S."/>
            <person name="Spatafora J."/>
            <person name="Crous P."/>
            <person name="Grigoriev I."/>
        </authorList>
    </citation>
    <scope>NUCLEOTIDE SEQUENCE</scope>
    <source>
        <strain evidence="1">CBS 119687</strain>
    </source>
</reference>
<evidence type="ECO:0000313" key="2">
    <source>
        <dbReference type="Proteomes" id="UP000799771"/>
    </source>
</evidence>